<sequence>MMMKRPITRRRVLRGMLGGAAVSVALPLLDCFLNTNGTAYADGAPLPVRFGTWSWGCGMSKSIFVPKKIGADYDLPEEIVSFKPVRQHINLLTNFNGFRDAAPNLCHYTGWVIQRAGSPPMSTFDRPGQTIDVTVARRISAGTRYQSLSVTATSDERDTLSYENATTVNTAIASPLALYEKLFGAGFQDPNAPEFKPDPMTMVRKSALSGVLEDAKKMQASVGAADRQRLDQYFSSLRDLERQFELQVTRPEPREACVVPSKKSVEQAISGIDAEHVAARHKIMTDLMVMAVACDQTRVFNMLYSKPFSGTTKNGYDKPHHTATHEEPIDESLGYQPNASWFTRRAMENWAYFVEAFSKVKEGDGTLLDNMLIYATTDQSFAKIHSIDGLPMLTAGRAGGKMKTGLHIDGKGSASTRMGYTALKLMGVDVPSWGTQSNTTSQEIGEILA</sequence>
<gene>
    <name evidence="1" type="ORF">GCM10011487_20470</name>
</gene>
<organism evidence="1 2">
    <name type="scientific">Steroidobacter agaridevorans</name>
    <dbReference type="NCBI Taxonomy" id="2695856"/>
    <lineage>
        <taxon>Bacteria</taxon>
        <taxon>Pseudomonadati</taxon>
        <taxon>Pseudomonadota</taxon>
        <taxon>Gammaproteobacteria</taxon>
        <taxon>Steroidobacterales</taxon>
        <taxon>Steroidobacteraceae</taxon>
        <taxon>Steroidobacter</taxon>
    </lineage>
</organism>
<dbReference type="RefSeq" id="WP_202624632.1">
    <property type="nucleotide sequence ID" value="NZ_BLJO01000007.1"/>
</dbReference>
<dbReference type="EMBL" id="BLJN01000002">
    <property type="protein sequence ID" value="GFE80047.1"/>
    <property type="molecule type" value="Genomic_DNA"/>
</dbReference>
<dbReference type="PROSITE" id="PS51318">
    <property type="entry name" value="TAT"/>
    <property type="match status" value="1"/>
</dbReference>
<evidence type="ECO:0000313" key="2">
    <source>
        <dbReference type="Proteomes" id="UP000445000"/>
    </source>
</evidence>
<protein>
    <recommendedName>
        <fullName evidence="3">DUF1552 domain-containing protein</fullName>
    </recommendedName>
</protein>
<dbReference type="Pfam" id="PF07586">
    <property type="entry name" value="HXXSHH"/>
    <property type="match status" value="1"/>
</dbReference>
<name>A0A829Y9P1_9GAMM</name>
<dbReference type="InterPro" id="IPR006311">
    <property type="entry name" value="TAT_signal"/>
</dbReference>
<dbReference type="Proteomes" id="UP000445000">
    <property type="component" value="Unassembled WGS sequence"/>
</dbReference>
<dbReference type="AlphaFoldDB" id="A0A829Y9P1"/>
<comment type="caution">
    <text evidence="1">The sequence shown here is derived from an EMBL/GenBank/DDBJ whole genome shotgun (WGS) entry which is preliminary data.</text>
</comment>
<evidence type="ECO:0008006" key="3">
    <source>
        <dbReference type="Google" id="ProtNLM"/>
    </source>
</evidence>
<proteinExistence type="predicted"/>
<reference evidence="2" key="1">
    <citation type="submission" date="2020-01" db="EMBL/GenBank/DDBJ databases">
        <title>'Steroidobacter agaridevorans' sp. nov., agar-degrading bacteria isolated from rhizosphere soils.</title>
        <authorList>
            <person name="Ikenaga M."/>
            <person name="Kataoka M."/>
            <person name="Murouchi A."/>
            <person name="Katsuragi S."/>
            <person name="Sakai M."/>
        </authorList>
    </citation>
    <scope>NUCLEOTIDE SEQUENCE [LARGE SCALE GENOMIC DNA]</scope>
    <source>
        <strain evidence="2">YU21-B</strain>
    </source>
</reference>
<keyword evidence="2" id="KW-1185">Reference proteome</keyword>
<evidence type="ECO:0000313" key="1">
    <source>
        <dbReference type="EMBL" id="GFE80047.1"/>
    </source>
</evidence>
<dbReference type="InterPro" id="IPR011447">
    <property type="entry name" value="DUF1552"/>
</dbReference>
<accession>A0A829Y9P1</accession>